<keyword evidence="9" id="KW-1185">Reference proteome</keyword>
<evidence type="ECO:0000313" key="6">
    <source>
        <dbReference type="EMBL" id="QPT39078.1"/>
    </source>
</evidence>
<dbReference type="STRING" id="1122619.GCA_000373745_00587"/>
<organism evidence="7 8">
    <name type="scientific">Oligella ureolytica</name>
    <dbReference type="NCBI Taxonomy" id="90244"/>
    <lineage>
        <taxon>Bacteria</taxon>
        <taxon>Pseudomonadati</taxon>
        <taxon>Pseudomonadota</taxon>
        <taxon>Betaproteobacteria</taxon>
        <taxon>Burkholderiales</taxon>
        <taxon>Alcaligenaceae</taxon>
        <taxon>Oligella</taxon>
    </lineage>
</organism>
<dbReference type="RefSeq" id="WP_018573761.1">
    <property type="nucleotide sequence ID" value="NZ_CP065725.1"/>
</dbReference>
<dbReference type="AlphaFoldDB" id="A0A378XHD2"/>
<dbReference type="PIRSF" id="PIRSF031804">
    <property type="entry name" value="UCP031804"/>
    <property type="match status" value="1"/>
</dbReference>
<dbReference type="Proteomes" id="UP000594903">
    <property type="component" value="Chromosome"/>
</dbReference>
<evidence type="ECO:0000313" key="8">
    <source>
        <dbReference type="Proteomes" id="UP000254603"/>
    </source>
</evidence>
<feature type="domain" description="DUF1232" evidence="5">
    <location>
        <begin position="48"/>
        <end position="81"/>
    </location>
</feature>
<keyword evidence="2" id="KW-0812">Transmembrane</keyword>
<name>A0A378XHD2_9BURK</name>
<gene>
    <name evidence="6" type="ORF">I6G29_07670</name>
    <name evidence="7" type="ORF">NCTC11997_01595</name>
</gene>
<dbReference type="EMBL" id="UGSB01000001">
    <property type="protein sequence ID" value="SUA54726.1"/>
    <property type="molecule type" value="Genomic_DNA"/>
</dbReference>
<evidence type="ECO:0000256" key="4">
    <source>
        <dbReference type="ARBA" id="ARBA00023136"/>
    </source>
</evidence>
<proteinExistence type="predicted"/>
<dbReference type="InterPro" id="IPR010652">
    <property type="entry name" value="DUF1232"/>
</dbReference>
<dbReference type="Proteomes" id="UP000254603">
    <property type="component" value="Unassembled WGS sequence"/>
</dbReference>
<reference evidence="6 9" key="2">
    <citation type="submission" date="2020-12" db="EMBL/GenBank/DDBJ databases">
        <title>FDA dAtabase for Regulatory Grade micrObial Sequences (FDA-ARGOS): Supporting development and validation of Infectious Disease Dx tests.</title>
        <authorList>
            <person name="Sproer C."/>
            <person name="Gronow S."/>
            <person name="Severitt S."/>
            <person name="Schroder I."/>
            <person name="Tallon L."/>
            <person name="Sadzewicz L."/>
            <person name="Zhao X."/>
            <person name="Boylan J."/>
            <person name="Ott S."/>
            <person name="Bowen H."/>
            <person name="Vavikolanu K."/>
            <person name="Mehta A."/>
            <person name="Aluvathingal J."/>
            <person name="Nadendla S."/>
            <person name="Lowell S."/>
            <person name="Myers T."/>
            <person name="Yan Y."/>
            <person name="Sichtig H."/>
        </authorList>
    </citation>
    <scope>NUCLEOTIDE SEQUENCE [LARGE SCALE GENOMIC DNA]</scope>
    <source>
        <strain evidence="6 9">FDAARGOS_872</strain>
    </source>
</reference>
<evidence type="ECO:0000256" key="3">
    <source>
        <dbReference type="ARBA" id="ARBA00022989"/>
    </source>
</evidence>
<accession>A0A378XHD2</accession>
<evidence type="ECO:0000313" key="9">
    <source>
        <dbReference type="Proteomes" id="UP000594903"/>
    </source>
</evidence>
<dbReference type="EMBL" id="CP065725">
    <property type="protein sequence ID" value="QPT39078.1"/>
    <property type="molecule type" value="Genomic_DNA"/>
</dbReference>
<keyword evidence="3" id="KW-1133">Transmembrane helix</keyword>
<evidence type="ECO:0000256" key="1">
    <source>
        <dbReference type="ARBA" id="ARBA00004127"/>
    </source>
</evidence>
<dbReference type="OrthoDB" id="9804184at2"/>
<comment type="subcellular location">
    <subcellularLocation>
        <location evidence="1">Endomembrane system</location>
        <topology evidence="1">Multi-pass membrane protein</topology>
    </subcellularLocation>
</comment>
<dbReference type="InterPro" id="IPR016983">
    <property type="entry name" value="UCP031804"/>
</dbReference>
<dbReference type="GO" id="GO:0012505">
    <property type="term" value="C:endomembrane system"/>
    <property type="evidence" value="ECO:0007669"/>
    <property type="project" value="UniProtKB-SubCell"/>
</dbReference>
<sequence>MQQIEFSRFSFFNKISNIALKAGQTTIEKALQLFYAAQSPDTPAWTRRVVYGALAYLVLPVDAIPDFLPALGFTDDLAVITTALTTIATHITPEIKAKSAAKVTQWFHKS</sequence>
<evidence type="ECO:0000313" key="7">
    <source>
        <dbReference type="EMBL" id="SUA54726.1"/>
    </source>
</evidence>
<reference evidence="7 8" key="1">
    <citation type="submission" date="2018-06" db="EMBL/GenBank/DDBJ databases">
        <authorList>
            <consortium name="Pathogen Informatics"/>
            <person name="Doyle S."/>
        </authorList>
    </citation>
    <scope>NUCLEOTIDE SEQUENCE [LARGE SCALE GENOMIC DNA]</scope>
    <source>
        <strain evidence="7 8">NCTC11997</strain>
    </source>
</reference>
<protein>
    <submittedName>
        <fullName evidence="6">DUF1232 domain-containing protein</fullName>
    </submittedName>
    <submittedName>
        <fullName evidence="7">Uncharacterized conserved protein</fullName>
    </submittedName>
</protein>
<keyword evidence="4" id="KW-0472">Membrane</keyword>
<evidence type="ECO:0000259" key="5">
    <source>
        <dbReference type="Pfam" id="PF06803"/>
    </source>
</evidence>
<dbReference type="Pfam" id="PF06803">
    <property type="entry name" value="DUF1232"/>
    <property type="match status" value="1"/>
</dbReference>
<evidence type="ECO:0000256" key="2">
    <source>
        <dbReference type="ARBA" id="ARBA00022692"/>
    </source>
</evidence>